<accession>A0A0F7SAD5</accession>
<keyword evidence="2" id="KW-1185">Reference proteome</keyword>
<dbReference type="EMBL" id="CCFA01004406">
    <property type="protein sequence ID" value="CDW99251.1"/>
    <property type="molecule type" value="Genomic_DNA"/>
</dbReference>
<reference evidence="2" key="1">
    <citation type="submission" date="2014-06" db="EMBL/GenBank/DDBJ databases">
        <authorList>
            <person name="Berkman P.J."/>
        </authorList>
    </citation>
    <scope>NUCLEOTIDE SEQUENCE [LARGE SCALE GENOMIC DNA]</scope>
</reference>
<organism evidence="1 2">
    <name type="scientific">Sporisorium scitamineum</name>
    <dbReference type="NCBI Taxonomy" id="49012"/>
    <lineage>
        <taxon>Eukaryota</taxon>
        <taxon>Fungi</taxon>
        <taxon>Dikarya</taxon>
        <taxon>Basidiomycota</taxon>
        <taxon>Ustilaginomycotina</taxon>
        <taxon>Ustilaginomycetes</taxon>
        <taxon>Ustilaginales</taxon>
        <taxon>Ustilaginaceae</taxon>
        <taxon>Sporisorium</taxon>
    </lineage>
</organism>
<dbReference type="Proteomes" id="UP000242770">
    <property type="component" value="Unassembled WGS sequence"/>
</dbReference>
<dbReference type="AlphaFoldDB" id="A0A0F7SAD5"/>
<proteinExistence type="predicted"/>
<evidence type="ECO:0008006" key="3">
    <source>
        <dbReference type="Google" id="ProtNLM"/>
    </source>
</evidence>
<evidence type="ECO:0000313" key="1">
    <source>
        <dbReference type="EMBL" id="CDW99251.1"/>
    </source>
</evidence>
<name>A0A0F7SAD5_9BASI</name>
<evidence type="ECO:0000313" key="2">
    <source>
        <dbReference type="Proteomes" id="UP000242770"/>
    </source>
</evidence>
<protein>
    <recommendedName>
        <fullName evidence="3">N-acetyltransferase domain-containing protein</fullName>
    </recommendedName>
</protein>
<gene>
    <name evidence="1" type="primary">SSCI72940.1</name>
</gene>
<sequence>MFQIIRISDPNLSDAQRAEYAQKYTDLRIAGLERSPHAFSTTVAVESQLTTDKRLARLQEPQKTIFVCANQETDEWMGQVTLIGPLTRTKYDMSFQILPEAEFAKSPSLDDNPNDIYWHMTALYVDDRICGRGGARLL</sequence>